<organism evidence="1 2">
    <name type="scientific">Serendipita vermifera MAFF 305830</name>
    <dbReference type="NCBI Taxonomy" id="933852"/>
    <lineage>
        <taxon>Eukaryota</taxon>
        <taxon>Fungi</taxon>
        <taxon>Dikarya</taxon>
        <taxon>Basidiomycota</taxon>
        <taxon>Agaricomycotina</taxon>
        <taxon>Agaricomycetes</taxon>
        <taxon>Sebacinales</taxon>
        <taxon>Serendipitaceae</taxon>
        <taxon>Serendipita</taxon>
    </lineage>
</organism>
<keyword evidence="2" id="KW-1185">Reference proteome</keyword>
<sequence>MSGVELLEGDMNMLGVVLKLMVDPPAPVSDSQLFGSRDISFRVSPGGSSGKLASPSTREDVVELASRLGVISPDKRWRWILGQLELKVL</sequence>
<accession>A0A0C3B5Q9</accession>
<reference evidence="2" key="2">
    <citation type="submission" date="2015-01" db="EMBL/GenBank/DDBJ databases">
        <title>Evolutionary Origins and Diversification of the Mycorrhizal Mutualists.</title>
        <authorList>
            <consortium name="DOE Joint Genome Institute"/>
            <consortium name="Mycorrhizal Genomics Consortium"/>
            <person name="Kohler A."/>
            <person name="Kuo A."/>
            <person name="Nagy L.G."/>
            <person name="Floudas D."/>
            <person name="Copeland A."/>
            <person name="Barry K.W."/>
            <person name="Cichocki N."/>
            <person name="Veneault-Fourrey C."/>
            <person name="LaButti K."/>
            <person name="Lindquist E.A."/>
            <person name="Lipzen A."/>
            <person name="Lundell T."/>
            <person name="Morin E."/>
            <person name="Murat C."/>
            <person name="Riley R."/>
            <person name="Ohm R."/>
            <person name="Sun H."/>
            <person name="Tunlid A."/>
            <person name="Henrissat B."/>
            <person name="Grigoriev I.V."/>
            <person name="Hibbett D.S."/>
            <person name="Martin F."/>
        </authorList>
    </citation>
    <scope>NUCLEOTIDE SEQUENCE [LARGE SCALE GENOMIC DNA]</scope>
    <source>
        <strain evidence="2">MAFF 305830</strain>
    </source>
</reference>
<evidence type="ECO:0000313" key="2">
    <source>
        <dbReference type="Proteomes" id="UP000054097"/>
    </source>
</evidence>
<dbReference type="Proteomes" id="UP000054097">
    <property type="component" value="Unassembled WGS sequence"/>
</dbReference>
<dbReference type="HOGENOM" id="CLU_2456173_0_0_1"/>
<protein>
    <submittedName>
        <fullName evidence="1">Uncharacterized protein</fullName>
    </submittedName>
</protein>
<gene>
    <name evidence="1" type="ORF">M408DRAFT_330409</name>
</gene>
<dbReference type="AlphaFoldDB" id="A0A0C3B5Q9"/>
<reference evidence="1 2" key="1">
    <citation type="submission" date="2014-04" db="EMBL/GenBank/DDBJ databases">
        <authorList>
            <consortium name="DOE Joint Genome Institute"/>
            <person name="Kuo A."/>
            <person name="Zuccaro A."/>
            <person name="Kohler A."/>
            <person name="Nagy L.G."/>
            <person name="Floudas D."/>
            <person name="Copeland A."/>
            <person name="Barry K.W."/>
            <person name="Cichocki N."/>
            <person name="Veneault-Fourrey C."/>
            <person name="LaButti K."/>
            <person name="Lindquist E.A."/>
            <person name="Lipzen A."/>
            <person name="Lundell T."/>
            <person name="Morin E."/>
            <person name="Murat C."/>
            <person name="Sun H."/>
            <person name="Tunlid A."/>
            <person name="Henrissat B."/>
            <person name="Grigoriev I.V."/>
            <person name="Hibbett D.S."/>
            <person name="Martin F."/>
            <person name="Nordberg H.P."/>
            <person name="Cantor M.N."/>
            <person name="Hua S.X."/>
        </authorList>
    </citation>
    <scope>NUCLEOTIDE SEQUENCE [LARGE SCALE GENOMIC DNA]</scope>
    <source>
        <strain evidence="1 2">MAFF 305830</strain>
    </source>
</reference>
<name>A0A0C3B5Q9_SERVB</name>
<evidence type="ECO:0000313" key="1">
    <source>
        <dbReference type="EMBL" id="KIM26816.1"/>
    </source>
</evidence>
<proteinExistence type="predicted"/>
<dbReference type="EMBL" id="KN824303">
    <property type="protein sequence ID" value="KIM26816.1"/>
    <property type="molecule type" value="Genomic_DNA"/>
</dbReference>